<accession>A0ABC8TPA1</accession>
<dbReference type="PROSITE" id="PS50228">
    <property type="entry name" value="SUEL_LECTIN"/>
    <property type="match status" value="1"/>
</dbReference>
<reference evidence="15 16" key="1">
    <citation type="submission" date="2024-02" db="EMBL/GenBank/DDBJ databases">
        <authorList>
            <person name="Vignale AGUSTIN F."/>
            <person name="Sosa J E."/>
            <person name="Modenutti C."/>
        </authorList>
    </citation>
    <scope>NUCLEOTIDE SEQUENCE [LARGE SCALE GENOMIC DNA]</scope>
</reference>
<dbReference type="InterPro" id="IPR041392">
    <property type="entry name" value="GHD"/>
</dbReference>
<evidence type="ECO:0000256" key="4">
    <source>
        <dbReference type="ARBA" id="ARBA00012756"/>
    </source>
</evidence>
<dbReference type="CDD" id="cd22842">
    <property type="entry name" value="Gal_Rha_Lectin_BGal"/>
    <property type="match status" value="1"/>
</dbReference>
<evidence type="ECO:0000256" key="1">
    <source>
        <dbReference type="ARBA" id="ARBA00001412"/>
    </source>
</evidence>
<dbReference type="EMBL" id="CAUOFW020005269">
    <property type="protein sequence ID" value="CAK9169228.1"/>
    <property type="molecule type" value="Genomic_DNA"/>
</dbReference>
<keyword evidence="6" id="KW-0964">Secreted</keyword>
<keyword evidence="7 13" id="KW-0732">Signal</keyword>
<dbReference type="InterPro" id="IPR008979">
    <property type="entry name" value="Galactose-bd-like_sf"/>
</dbReference>
<dbReference type="InterPro" id="IPR048913">
    <property type="entry name" value="BetaGal_gal-bd"/>
</dbReference>
<evidence type="ECO:0000259" key="14">
    <source>
        <dbReference type="PROSITE" id="PS50228"/>
    </source>
</evidence>
<dbReference type="GO" id="GO:0004565">
    <property type="term" value="F:beta-galactosidase activity"/>
    <property type="evidence" value="ECO:0007669"/>
    <property type="project" value="UniProtKB-EC"/>
</dbReference>
<comment type="caution">
    <text evidence="15">The sequence shown here is derived from an EMBL/GenBank/DDBJ whole genome shotgun (WGS) entry which is preliminary data.</text>
</comment>
<dbReference type="Proteomes" id="UP001642360">
    <property type="component" value="Unassembled WGS sequence"/>
</dbReference>
<dbReference type="AlphaFoldDB" id="A0ABC8TPA1"/>
<evidence type="ECO:0000256" key="8">
    <source>
        <dbReference type="ARBA" id="ARBA00022801"/>
    </source>
</evidence>
<feature type="signal peptide" evidence="13">
    <location>
        <begin position="1"/>
        <end position="19"/>
    </location>
</feature>
<keyword evidence="9" id="KW-0325">Glycoprotein</keyword>
<keyword evidence="16" id="KW-1185">Reference proteome</keyword>
<evidence type="ECO:0000256" key="11">
    <source>
        <dbReference type="RuleBase" id="RU000675"/>
    </source>
</evidence>
<keyword evidence="5" id="KW-0052">Apoplast</keyword>
<dbReference type="InterPro" id="IPR043159">
    <property type="entry name" value="Lectin_gal-bd_sf"/>
</dbReference>
<protein>
    <recommendedName>
        <fullName evidence="4 11">Beta-galactosidase</fullName>
        <ecNumber evidence="4 11">3.2.1.23</ecNumber>
    </recommendedName>
</protein>
<comment type="subcellular location">
    <subcellularLocation>
        <location evidence="2">Secreted</location>
        <location evidence="2">Extracellular space</location>
        <location evidence="2">Apoplast</location>
    </subcellularLocation>
</comment>
<dbReference type="Pfam" id="PF01301">
    <property type="entry name" value="Glyco_hydro_35"/>
    <property type="match status" value="1"/>
</dbReference>
<dbReference type="PRINTS" id="PR00742">
    <property type="entry name" value="GLHYDRLASE35"/>
</dbReference>
<dbReference type="InterPro" id="IPR019801">
    <property type="entry name" value="Glyco_hydro_35_CS"/>
</dbReference>
<dbReference type="InterPro" id="IPR001944">
    <property type="entry name" value="Glycoside_Hdrlase_35"/>
</dbReference>
<evidence type="ECO:0000256" key="10">
    <source>
        <dbReference type="ARBA" id="ARBA00023295"/>
    </source>
</evidence>
<feature type="chain" id="PRO_5044792939" description="Beta-galactosidase" evidence="13">
    <location>
        <begin position="20"/>
        <end position="817"/>
    </location>
</feature>
<evidence type="ECO:0000313" key="16">
    <source>
        <dbReference type="Proteomes" id="UP001642360"/>
    </source>
</evidence>
<comment type="similarity">
    <text evidence="3 12">Belongs to the glycosyl hydrolase 35 family.</text>
</comment>
<name>A0ABC8TPA1_9AQUA</name>
<evidence type="ECO:0000313" key="15">
    <source>
        <dbReference type="EMBL" id="CAK9169228.1"/>
    </source>
</evidence>
<evidence type="ECO:0000256" key="2">
    <source>
        <dbReference type="ARBA" id="ARBA00004271"/>
    </source>
</evidence>
<keyword evidence="8 11" id="KW-0378">Hydrolase</keyword>
<dbReference type="FunFam" id="3.20.20.80:FF:000098">
    <property type="entry name" value="Beta-galactosidase"/>
    <property type="match status" value="1"/>
</dbReference>
<evidence type="ECO:0000256" key="7">
    <source>
        <dbReference type="ARBA" id="ARBA00022729"/>
    </source>
</evidence>
<gene>
    <name evidence="15" type="ORF">ILEXP_LOCUS38672</name>
</gene>
<evidence type="ECO:0000256" key="6">
    <source>
        <dbReference type="ARBA" id="ARBA00022525"/>
    </source>
</evidence>
<dbReference type="EC" id="3.2.1.23" evidence="4 11"/>
<dbReference type="InterPro" id="IPR000922">
    <property type="entry name" value="Lectin_gal-bd_dom"/>
</dbReference>
<dbReference type="Gene3D" id="2.60.120.740">
    <property type="match status" value="1"/>
</dbReference>
<evidence type="ECO:0000256" key="13">
    <source>
        <dbReference type="SAM" id="SignalP"/>
    </source>
</evidence>
<dbReference type="Pfam" id="PF02140">
    <property type="entry name" value="SUEL_Lectin"/>
    <property type="match status" value="1"/>
</dbReference>
<dbReference type="FunFam" id="2.60.120.260:FF:000050">
    <property type="entry name" value="Beta-galactosidase"/>
    <property type="match status" value="1"/>
</dbReference>
<evidence type="ECO:0000256" key="9">
    <source>
        <dbReference type="ARBA" id="ARBA00023180"/>
    </source>
</evidence>
<dbReference type="Pfam" id="PF21467">
    <property type="entry name" value="BetaGal_gal-bd"/>
    <property type="match status" value="1"/>
</dbReference>
<comment type="catalytic activity">
    <reaction evidence="1 11">
        <text>Hydrolysis of terminal non-reducing beta-D-galactose residues in beta-D-galactosides.</text>
        <dbReference type="EC" id="3.2.1.23"/>
    </reaction>
</comment>
<evidence type="ECO:0000256" key="5">
    <source>
        <dbReference type="ARBA" id="ARBA00022523"/>
    </source>
</evidence>
<dbReference type="FunFam" id="2.60.120.260:FF:000142">
    <property type="entry name" value="Beta-galactosidase"/>
    <property type="match status" value="1"/>
</dbReference>
<feature type="domain" description="SUEL-type lectin" evidence="14">
    <location>
        <begin position="734"/>
        <end position="817"/>
    </location>
</feature>
<dbReference type="Gene3D" id="3.20.20.80">
    <property type="entry name" value="Glycosidases"/>
    <property type="match status" value="1"/>
</dbReference>
<dbReference type="Gene3D" id="2.60.120.260">
    <property type="entry name" value="Galactose-binding domain-like"/>
    <property type="match status" value="1"/>
</dbReference>
<dbReference type="PANTHER" id="PTHR23421">
    <property type="entry name" value="BETA-GALACTOSIDASE RELATED"/>
    <property type="match status" value="1"/>
</dbReference>
<dbReference type="GO" id="GO:0048046">
    <property type="term" value="C:apoplast"/>
    <property type="evidence" value="ECO:0007669"/>
    <property type="project" value="UniProtKB-SubCell"/>
</dbReference>
<sequence>MVWWLLWVGLAVVVTTAGGAASEGNVTYDGRSLIIHGQRKLLFSGSIHYPRSTPDMWPSLISKAKEGGLDVVQTYVFWNLHEPQPGQYDFSGRRDIVRFIKEIQAQGLYACLRIGPYIESEWSYGGLPFWLHDVPGIVFRSDNDPFKLHMQNFTAKIVNMMKSEGLYASQGGPIILSQIENEYQNVEKAFGEKGPPYVQWAAEMAVGLQTGVPWMMCKQDDAPDPVINSCNGMRCGETFVGPNSPNKPSIWTENWTSFYQTYGENTFLRSAEDIAFHVALFIAKKNGSFINYYMYHGGTNFGRTASAFMITSYYDQAPLDEYGLIRQPKWGHLKELHAAVKLCSKTLLSGAPVTLSLGQLQEAYVFHGESGECAAFLVNNNSRQNVVVQFQNSSYELPPESVSILPDCKSVAFNTAKVSTQFNTRSMLPAMQFDSAESWEEFKEAVPKFDEASLMSNMLLEHMNTTKDASDYLWYTVRFQHDAAEAQSVLSVGSFGHVLHAFVDETLVGSSHGTYKNTSFTLKSNVSLSNGVNNISLLSVMVGLPDSGAFLERRSAGPNTVSLQQKQESKDLTNYTWGYQVGLLGERLKIYKNEGLSKVQWSRFNSSSQPLTWYKAAFDAPGGKDPIALNLGSMGKGEAWVNGQSIGRYWVSFRTTGGSPSQTWYNVPRSFLRPTGNLLVLFDEEFGNPLGISIDTISITKVCGHVSDSNPPPVTLWKGHKLSEMKHKEHHGRRPKVHLRCPPNRNITKILFASFGNPLGDCGSYAIGSCHSTNSKAIVEKACLGKKRCSIPQSYRTFGGDPCPGLPKALLVDALCE</sequence>
<dbReference type="PROSITE" id="PS01182">
    <property type="entry name" value="GLYCOSYL_HYDROL_F35"/>
    <property type="match status" value="1"/>
</dbReference>
<keyword evidence="10 11" id="KW-0326">Glycosidase</keyword>
<evidence type="ECO:0000256" key="12">
    <source>
        <dbReference type="RuleBase" id="RU003679"/>
    </source>
</evidence>
<evidence type="ECO:0000256" key="3">
    <source>
        <dbReference type="ARBA" id="ARBA00009809"/>
    </source>
</evidence>
<dbReference type="SUPFAM" id="SSF49785">
    <property type="entry name" value="Galactose-binding domain-like"/>
    <property type="match status" value="2"/>
</dbReference>
<dbReference type="Pfam" id="PF17834">
    <property type="entry name" value="GHD"/>
    <property type="match status" value="1"/>
</dbReference>
<dbReference type="SUPFAM" id="SSF51445">
    <property type="entry name" value="(Trans)glycosidases"/>
    <property type="match status" value="1"/>
</dbReference>
<dbReference type="FunFam" id="2.60.120.740:FF:000002">
    <property type="entry name" value="Beta-galactosidase"/>
    <property type="match status" value="1"/>
</dbReference>
<organism evidence="15 16">
    <name type="scientific">Ilex paraguariensis</name>
    <name type="common">yerba mate</name>
    <dbReference type="NCBI Taxonomy" id="185542"/>
    <lineage>
        <taxon>Eukaryota</taxon>
        <taxon>Viridiplantae</taxon>
        <taxon>Streptophyta</taxon>
        <taxon>Embryophyta</taxon>
        <taxon>Tracheophyta</taxon>
        <taxon>Spermatophyta</taxon>
        <taxon>Magnoliopsida</taxon>
        <taxon>eudicotyledons</taxon>
        <taxon>Gunneridae</taxon>
        <taxon>Pentapetalae</taxon>
        <taxon>asterids</taxon>
        <taxon>campanulids</taxon>
        <taxon>Aquifoliales</taxon>
        <taxon>Aquifoliaceae</taxon>
        <taxon>Ilex</taxon>
    </lineage>
</organism>
<proteinExistence type="inferred from homology"/>
<dbReference type="InterPro" id="IPR017853">
    <property type="entry name" value="GH"/>
</dbReference>
<dbReference type="InterPro" id="IPR031330">
    <property type="entry name" value="Gly_Hdrlase_35_cat"/>
</dbReference>